<dbReference type="PANTHER" id="PTHR36698">
    <property type="entry name" value="BLL5892 PROTEIN"/>
    <property type="match status" value="1"/>
</dbReference>
<accession>A0A2S9ST14</accession>
<dbReference type="Proteomes" id="UP000238649">
    <property type="component" value="Unassembled WGS sequence"/>
</dbReference>
<dbReference type="AlphaFoldDB" id="A0A2S9ST14"/>
<keyword evidence="1" id="KW-0175">Coiled coil</keyword>
<sequence>MDTKINFFRIGLFVSVISFLLILAIFWLGKYGLEDKKYDTYYIYFDESISGLNIGSPIKYKGFDVGLVKYIKISPHNSEKIEVEIQIQKGTPIKDDNYAILGNLGITGLKYVELKGGSSEAKPLEENKYGLKIINSKKSALSNLVDSTEDITKELTFLLHSFRDVLNEDNLKNFSILLENSQKSMANIEKFSDYLVKNQNNIDELLLSMKNFATIGSSSFISVKTSADNFKALTTKMKEDFDKGNFDIKGMAQDSINNLETVLKNLDNTLNQTQDLMNNLNESPSDLIFKQKAIKYGPGEKNDETK</sequence>
<keyword evidence="2" id="KW-0812">Transmembrane</keyword>
<dbReference type="Pfam" id="PF02470">
    <property type="entry name" value="MlaD"/>
    <property type="match status" value="1"/>
</dbReference>
<name>A0A2S9ST14_9BACT</name>
<feature type="domain" description="Mce/MlaD" evidence="3">
    <location>
        <begin position="39"/>
        <end position="117"/>
    </location>
</feature>
<feature type="transmembrane region" description="Helical" evidence="2">
    <location>
        <begin position="6"/>
        <end position="28"/>
    </location>
</feature>
<dbReference type="InterPro" id="IPR003399">
    <property type="entry name" value="Mce/MlaD"/>
</dbReference>
<evidence type="ECO:0000313" key="4">
    <source>
        <dbReference type="EMBL" id="PRM89727.1"/>
    </source>
</evidence>
<gene>
    <name evidence="4" type="ORF">CJ671_06320</name>
</gene>
<protein>
    <submittedName>
        <fullName evidence="4">ABC transporter substrate-binding protein</fullName>
    </submittedName>
</protein>
<comment type="caution">
    <text evidence="4">The sequence shown here is derived from an EMBL/GenBank/DDBJ whole genome shotgun (WGS) entry which is preliminary data.</text>
</comment>
<dbReference type="RefSeq" id="WP_105911866.1">
    <property type="nucleotide sequence ID" value="NZ_NXGH01000015.1"/>
</dbReference>
<dbReference type="OrthoDB" id="5372112at2"/>
<proteinExistence type="predicted"/>
<reference evidence="4 5" key="1">
    <citation type="submission" date="2017-09" db="EMBL/GenBank/DDBJ databases">
        <title>Reassesment of A. cryaerophilus.</title>
        <authorList>
            <person name="Perez-Cataluna A."/>
            <person name="Collado L."/>
            <person name="Salgado O."/>
            <person name="Lefinanco V."/>
            <person name="Figueras M.J."/>
        </authorList>
    </citation>
    <scope>NUCLEOTIDE SEQUENCE [LARGE SCALE GENOMIC DNA]</scope>
    <source>
        <strain evidence="4 5">LMG 9871</strain>
    </source>
</reference>
<evidence type="ECO:0000256" key="1">
    <source>
        <dbReference type="SAM" id="Coils"/>
    </source>
</evidence>
<evidence type="ECO:0000256" key="2">
    <source>
        <dbReference type="SAM" id="Phobius"/>
    </source>
</evidence>
<organism evidence="4 5">
    <name type="scientific">Aliarcobacter cryaerophilus</name>
    <dbReference type="NCBI Taxonomy" id="28198"/>
    <lineage>
        <taxon>Bacteria</taxon>
        <taxon>Pseudomonadati</taxon>
        <taxon>Campylobacterota</taxon>
        <taxon>Epsilonproteobacteria</taxon>
        <taxon>Campylobacterales</taxon>
        <taxon>Arcobacteraceae</taxon>
        <taxon>Aliarcobacter</taxon>
    </lineage>
</organism>
<dbReference type="PANTHER" id="PTHR36698:SF2">
    <property type="entry name" value="MCE_MLAD DOMAIN-CONTAINING PROTEIN"/>
    <property type="match status" value="1"/>
</dbReference>
<feature type="coiled-coil region" evidence="1">
    <location>
        <begin position="256"/>
        <end position="283"/>
    </location>
</feature>
<keyword evidence="2" id="KW-1133">Transmembrane helix</keyword>
<dbReference type="EMBL" id="NXGH01000015">
    <property type="protein sequence ID" value="PRM89727.1"/>
    <property type="molecule type" value="Genomic_DNA"/>
</dbReference>
<keyword evidence="2" id="KW-0472">Membrane</keyword>
<evidence type="ECO:0000313" key="5">
    <source>
        <dbReference type="Proteomes" id="UP000238649"/>
    </source>
</evidence>
<evidence type="ECO:0000259" key="3">
    <source>
        <dbReference type="Pfam" id="PF02470"/>
    </source>
</evidence>